<reference evidence="1" key="1">
    <citation type="journal article" date="2022" name="bioRxiv">
        <title>Population genetic analysis of Ophidiomyces ophidiicola, the causative agent of snake fungal disease, indicates recent introductions to the USA.</title>
        <authorList>
            <person name="Ladner J.T."/>
            <person name="Palmer J.M."/>
            <person name="Ettinger C.L."/>
            <person name="Stajich J.E."/>
            <person name="Farrell T.M."/>
            <person name="Glorioso B.M."/>
            <person name="Lawson B."/>
            <person name="Price S.J."/>
            <person name="Stengle A.G."/>
            <person name="Grear D.A."/>
            <person name="Lorch J.M."/>
        </authorList>
    </citation>
    <scope>NUCLEOTIDE SEQUENCE</scope>
    <source>
        <strain evidence="1">NWHC 24266-5</strain>
    </source>
</reference>
<organism evidence="1">
    <name type="scientific">Ophidiomyces ophidiicola</name>
    <dbReference type="NCBI Taxonomy" id="1387563"/>
    <lineage>
        <taxon>Eukaryota</taxon>
        <taxon>Fungi</taxon>
        <taxon>Dikarya</taxon>
        <taxon>Ascomycota</taxon>
        <taxon>Pezizomycotina</taxon>
        <taxon>Eurotiomycetes</taxon>
        <taxon>Eurotiomycetidae</taxon>
        <taxon>Onygenales</taxon>
        <taxon>Onygenaceae</taxon>
        <taxon>Ophidiomyces</taxon>
    </lineage>
</organism>
<sequence length="368" mass="41507">MSVTILKSEYDTLLRRSREYETLKHALIQGGIPQSSLDTLIYSSENSFGVPQEDTSPTLNSDAQLKPSVHEKYDDPGHLTVGPYRPSYHCPKTPVIRTPVRHSSVDPDDISVPSDGKLDSPYSAEGPVKYRGNGPDNRTVTLKGIPDRATYADVIGAIRGGRVLDIFFRSRDHMASISFAESTAAQQFMAHTKRYRFYILDKPVDVSWADRPFILSQYIATQISNGASRNILIRGVHPNVTEAQIREDMKHIHNLVIISVTFSQRNAYISTNSVQKASYARNCMRSRMPYKMMRIEFYPDECAGSLRRSPPLRRKEASPQAKKLNPMANRFEILHLDESDDDSDGLDRLKIYDSVPQGARWSDIAITV</sequence>
<comment type="caution">
    <text evidence="1">The sequence shown here is derived from an EMBL/GenBank/DDBJ whole genome shotgun (WGS) entry which is preliminary data.</text>
</comment>
<evidence type="ECO:0000313" key="1">
    <source>
        <dbReference type="EMBL" id="KAI2384688.1"/>
    </source>
</evidence>
<dbReference type="EMBL" id="JALBCA010000069">
    <property type="protein sequence ID" value="KAI2384688.1"/>
    <property type="molecule type" value="Genomic_DNA"/>
</dbReference>
<gene>
    <name evidence="1" type="ORF">LOY88_004533</name>
</gene>
<name>A0ACB8UTD4_9EURO</name>
<proteinExistence type="predicted"/>
<accession>A0ACB8UTD4</accession>
<protein>
    <submittedName>
        <fullName evidence="1">Uncharacterized protein</fullName>
    </submittedName>
</protein>